<organism evidence="2 3">
    <name type="scientific">Gymnopus androsaceus JB14</name>
    <dbReference type="NCBI Taxonomy" id="1447944"/>
    <lineage>
        <taxon>Eukaryota</taxon>
        <taxon>Fungi</taxon>
        <taxon>Dikarya</taxon>
        <taxon>Basidiomycota</taxon>
        <taxon>Agaricomycotina</taxon>
        <taxon>Agaricomycetes</taxon>
        <taxon>Agaricomycetidae</taxon>
        <taxon>Agaricales</taxon>
        <taxon>Marasmiineae</taxon>
        <taxon>Omphalotaceae</taxon>
        <taxon>Gymnopus</taxon>
    </lineage>
</organism>
<reference evidence="2" key="1">
    <citation type="journal article" date="2019" name="Environ. Microbiol.">
        <title>Fungal ecological strategies reflected in gene transcription - a case study of two litter decomposers.</title>
        <authorList>
            <person name="Barbi F."/>
            <person name="Kohler A."/>
            <person name="Barry K."/>
            <person name="Baskaran P."/>
            <person name="Daum C."/>
            <person name="Fauchery L."/>
            <person name="Ihrmark K."/>
            <person name="Kuo A."/>
            <person name="LaButti K."/>
            <person name="Lipzen A."/>
            <person name="Morin E."/>
            <person name="Grigoriev I.V."/>
            <person name="Henrissat B."/>
            <person name="Lindahl B."/>
            <person name="Martin F."/>
        </authorList>
    </citation>
    <scope>NUCLEOTIDE SEQUENCE</scope>
    <source>
        <strain evidence="2">JB14</strain>
    </source>
</reference>
<feature type="region of interest" description="Disordered" evidence="1">
    <location>
        <begin position="33"/>
        <end position="62"/>
    </location>
</feature>
<sequence>MAADQYYGALGVIKPTLLIIAYSLPFSTSPSITINEPAPSSESLTSGAVPTPSTPITDSAPA</sequence>
<feature type="compositionally biased region" description="Polar residues" evidence="1">
    <location>
        <begin position="33"/>
        <end position="48"/>
    </location>
</feature>
<keyword evidence="3" id="KW-1185">Reference proteome</keyword>
<evidence type="ECO:0000313" key="2">
    <source>
        <dbReference type="EMBL" id="KAE9383900.1"/>
    </source>
</evidence>
<proteinExistence type="predicted"/>
<gene>
    <name evidence="2" type="ORF">BT96DRAFT_1008658</name>
</gene>
<dbReference type="AlphaFoldDB" id="A0A6A4GEN2"/>
<protein>
    <submittedName>
        <fullName evidence="2">Uncharacterized protein</fullName>
    </submittedName>
</protein>
<dbReference type="Proteomes" id="UP000799118">
    <property type="component" value="Unassembled WGS sequence"/>
</dbReference>
<dbReference type="EMBL" id="ML770290">
    <property type="protein sequence ID" value="KAE9383900.1"/>
    <property type="molecule type" value="Genomic_DNA"/>
</dbReference>
<name>A0A6A4GEN2_9AGAR</name>
<accession>A0A6A4GEN2</accession>
<evidence type="ECO:0000256" key="1">
    <source>
        <dbReference type="SAM" id="MobiDB-lite"/>
    </source>
</evidence>
<evidence type="ECO:0000313" key="3">
    <source>
        <dbReference type="Proteomes" id="UP000799118"/>
    </source>
</evidence>